<keyword evidence="2" id="KW-1185">Reference proteome</keyword>
<evidence type="ECO:0000313" key="1">
    <source>
        <dbReference type="EMBL" id="CAE6913490.1"/>
    </source>
</evidence>
<accession>A0A812GD07</accession>
<dbReference type="OrthoDB" id="10401406at2759"/>
<dbReference type="AlphaFoldDB" id="A0A812GD07"/>
<reference evidence="1" key="1">
    <citation type="submission" date="2021-02" db="EMBL/GenBank/DDBJ databases">
        <authorList>
            <person name="Dougan E. K."/>
            <person name="Rhodes N."/>
            <person name="Thang M."/>
            <person name="Chan C."/>
        </authorList>
    </citation>
    <scope>NUCLEOTIDE SEQUENCE</scope>
</reference>
<organism evidence="1 2">
    <name type="scientific">Symbiodinium natans</name>
    <dbReference type="NCBI Taxonomy" id="878477"/>
    <lineage>
        <taxon>Eukaryota</taxon>
        <taxon>Sar</taxon>
        <taxon>Alveolata</taxon>
        <taxon>Dinophyceae</taxon>
        <taxon>Suessiales</taxon>
        <taxon>Symbiodiniaceae</taxon>
        <taxon>Symbiodinium</taxon>
    </lineage>
</organism>
<protein>
    <submittedName>
        <fullName evidence="1">Uncharacterized protein</fullName>
    </submittedName>
</protein>
<gene>
    <name evidence="1" type="ORF">SNAT2548_LOCUS197</name>
</gene>
<sequence>MPPKLRTAELARLQEENAELRRRVEAGAPEELWETWLQRAAEEVHTEGSWLERWSKQRLLMLKGQIMQEEWGIRSASQVLEKQQAALRAVQRLPTTPAAVKAVEDAVAEGNDFVAARPDAVARAHRSSAARKVLCKSIAALLQDAVSAHGRVCTRGPFTEKTKLVQADLRALALRAAALFPEQAWSHAEAALPDADHLAAKLKDLEARLHSRAARQAVRAAFVHLRLQSAVWNLEMHLLKAEDAGNRGVPDFSAGRMR</sequence>
<dbReference type="EMBL" id="CAJNDS010000003">
    <property type="protein sequence ID" value="CAE6913490.1"/>
    <property type="molecule type" value="Genomic_DNA"/>
</dbReference>
<name>A0A812GD07_9DINO</name>
<dbReference type="Proteomes" id="UP000604046">
    <property type="component" value="Unassembled WGS sequence"/>
</dbReference>
<evidence type="ECO:0000313" key="2">
    <source>
        <dbReference type="Proteomes" id="UP000604046"/>
    </source>
</evidence>
<proteinExistence type="predicted"/>
<comment type="caution">
    <text evidence="1">The sequence shown here is derived from an EMBL/GenBank/DDBJ whole genome shotgun (WGS) entry which is preliminary data.</text>
</comment>